<reference evidence="3 4" key="1">
    <citation type="journal article" date="2019" name="Gigascience">
        <title>Whole-genome sequence of the oriental lung fluke Paragonimus westermani.</title>
        <authorList>
            <person name="Oey H."/>
            <person name="Zakrzewski M."/>
            <person name="Narain K."/>
            <person name="Devi K.R."/>
            <person name="Agatsuma T."/>
            <person name="Nawaratna S."/>
            <person name="Gobert G.N."/>
            <person name="Jones M.K."/>
            <person name="Ragan M.A."/>
            <person name="McManus D.P."/>
            <person name="Krause L."/>
        </authorList>
    </citation>
    <scope>NUCLEOTIDE SEQUENCE [LARGE SCALE GENOMIC DNA]</scope>
    <source>
        <strain evidence="3 4">IND2009</strain>
    </source>
</reference>
<dbReference type="Gene3D" id="1.10.238.10">
    <property type="entry name" value="EF-hand"/>
    <property type="match status" value="1"/>
</dbReference>
<dbReference type="InterPro" id="IPR011992">
    <property type="entry name" value="EF-hand-dom_pair"/>
</dbReference>
<dbReference type="PROSITE" id="PS50222">
    <property type="entry name" value="EF_HAND_2"/>
    <property type="match status" value="2"/>
</dbReference>
<dbReference type="SMART" id="SM00054">
    <property type="entry name" value="EFh"/>
    <property type="match status" value="2"/>
</dbReference>
<organism evidence="3 4">
    <name type="scientific">Paragonimus westermani</name>
    <dbReference type="NCBI Taxonomy" id="34504"/>
    <lineage>
        <taxon>Eukaryota</taxon>
        <taxon>Metazoa</taxon>
        <taxon>Spiralia</taxon>
        <taxon>Lophotrochozoa</taxon>
        <taxon>Platyhelminthes</taxon>
        <taxon>Trematoda</taxon>
        <taxon>Digenea</taxon>
        <taxon>Plagiorchiida</taxon>
        <taxon>Troglotremata</taxon>
        <taxon>Troglotrematidae</taxon>
        <taxon>Paragonimus</taxon>
    </lineage>
</organism>
<dbReference type="Proteomes" id="UP000324629">
    <property type="component" value="Unassembled WGS sequence"/>
</dbReference>
<dbReference type="AlphaFoldDB" id="A0A5J4NKU8"/>
<dbReference type="Pfam" id="PF13499">
    <property type="entry name" value="EF-hand_7"/>
    <property type="match status" value="1"/>
</dbReference>
<evidence type="ECO:0000313" key="3">
    <source>
        <dbReference type="EMBL" id="KAA3676094.1"/>
    </source>
</evidence>
<dbReference type="GO" id="GO:0005509">
    <property type="term" value="F:calcium ion binding"/>
    <property type="evidence" value="ECO:0007669"/>
    <property type="project" value="InterPro"/>
</dbReference>
<dbReference type="CDD" id="cd00051">
    <property type="entry name" value="EFh"/>
    <property type="match status" value="1"/>
</dbReference>
<dbReference type="InterPro" id="IPR018247">
    <property type="entry name" value="EF_Hand_1_Ca_BS"/>
</dbReference>
<dbReference type="PROSITE" id="PS00018">
    <property type="entry name" value="EF_HAND_1"/>
    <property type="match status" value="2"/>
</dbReference>
<feature type="domain" description="EF-hand" evidence="2">
    <location>
        <begin position="23"/>
        <end position="58"/>
    </location>
</feature>
<comment type="caution">
    <text evidence="3">The sequence shown here is derived from an EMBL/GenBank/DDBJ whole genome shotgun (WGS) entry which is preliminary data.</text>
</comment>
<evidence type="ECO:0000259" key="2">
    <source>
        <dbReference type="PROSITE" id="PS50222"/>
    </source>
</evidence>
<name>A0A5J4NKU8_9TREM</name>
<keyword evidence="1" id="KW-0106">Calcium</keyword>
<dbReference type="EMBL" id="QNGE01002152">
    <property type="protein sequence ID" value="KAA3676094.1"/>
    <property type="molecule type" value="Genomic_DNA"/>
</dbReference>
<evidence type="ECO:0000256" key="1">
    <source>
        <dbReference type="ARBA" id="ARBA00022837"/>
    </source>
</evidence>
<feature type="domain" description="EF-hand" evidence="2">
    <location>
        <begin position="59"/>
        <end position="91"/>
    </location>
</feature>
<sequence length="91" mass="10171">MSIHQLDEHANTALLVSATIRMPNLRKANEVLKAFDHNGDGKISASELQKYLESENCAVDRAKAKSFIKSHDTNHDGKLDLHELASFLDKQ</sequence>
<protein>
    <recommendedName>
        <fullName evidence="2">EF-hand domain-containing protein</fullName>
    </recommendedName>
</protein>
<gene>
    <name evidence="3" type="ORF">DEA37_0002483</name>
</gene>
<keyword evidence="4" id="KW-1185">Reference proteome</keyword>
<evidence type="ECO:0000313" key="4">
    <source>
        <dbReference type="Proteomes" id="UP000324629"/>
    </source>
</evidence>
<accession>A0A5J4NKU8</accession>
<dbReference type="InterPro" id="IPR002048">
    <property type="entry name" value="EF_hand_dom"/>
</dbReference>
<proteinExistence type="predicted"/>
<dbReference type="SUPFAM" id="SSF47473">
    <property type="entry name" value="EF-hand"/>
    <property type="match status" value="1"/>
</dbReference>